<dbReference type="EMBL" id="BSQG01000002">
    <property type="protein sequence ID" value="GLU47267.1"/>
    <property type="molecule type" value="Genomic_DNA"/>
</dbReference>
<keyword evidence="3" id="KW-1185">Reference proteome</keyword>
<dbReference type="PANTHER" id="PTHR43433:SF5">
    <property type="entry name" value="AB HYDROLASE-1 DOMAIN-CONTAINING PROTEIN"/>
    <property type="match status" value="1"/>
</dbReference>
<organism evidence="2 3">
    <name type="scientific">Nocardiopsis ansamitocini</name>
    <dbReference type="NCBI Taxonomy" id="1670832"/>
    <lineage>
        <taxon>Bacteria</taxon>
        <taxon>Bacillati</taxon>
        <taxon>Actinomycetota</taxon>
        <taxon>Actinomycetes</taxon>
        <taxon>Streptosporangiales</taxon>
        <taxon>Nocardiopsidaceae</taxon>
        <taxon>Nocardiopsis</taxon>
    </lineage>
</organism>
<reference evidence="2" key="1">
    <citation type="submission" date="2023-02" db="EMBL/GenBank/DDBJ databases">
        <title>Nocardiopsis ansamitocini NBRC 112285.</title>
        <authorList>
            <person name="Ichikawa N."/>
            <person name="Sato H."/>
            <person name="Tonouchi N."/>
        </authorList>
    </citation>
    <scope>NUCLEOTIDE SEQUENCE</scope>
    <source>
        <strain evidence="2">NBRC 112285</strain>
    </source>
</reference>
<dbReference type="InterPro" id="IPR050471">
    <property type="entry name" value="AB_hydrolase"/>
</dbReference>
<dbReference type="Pfam" id="PF00561">
    <property type="entry name" value="Abhydrolase_1"/>
    <property type="match status" value="1"/>
</dbReference>
<comment type="caution">
    <text evidence="2">The sequence shown here is derived from an EMBL/GenBank/DDBJ whole genome shotgun (WGS) entry which is preliminary data.</text>
</comment>
<dbReference type="RefSeq" id="WP_285758302.1">
    <property type="nucleotide sequence ID" value="NZ_BSQG01000002.1"/>
</dbReference>
<protein>
    <submittedName>
        <fullName evidence="2">3-oxoadipate enol-lactonase</fullName>
    </submittedName>
</protein>
<accession>A0A9W6UI19</accession>
<evidence type="ECO:0000313" key="2">
    <source>
        <dbReference type="EMBL" id="GLU47267.1"/>
    </source>
</evidence>
<proteinExistence type="predicted"/>
<sequence>MTVVPLQYRFDGPRNAPVVVLIPALGAKWSMWEPQMPELTRSLRVLRVNHRGHGDSPAPSGAYSLQELGGDLLSLVDHCELEQVSVVGAGLGAMVGLWAAAAEPSRVTRLALMSSTSWAPRDHRWRRLAAEARASGTVGVSDAVTRSWFTPLFREQRPDIVSRFVEEFERVGSDGYAGCCDAVSDLDHRAMAAKVQAATLVVSAAHDPETPPGHGRRLARAIPGARFELVNGAAHLANIERSDRVNDLLMSHLAPARLFPDSDQF</sequence>
<dbReference type="Gene3D" id="3.40.50.1820">
    <property type="entry name" value="alpha/beta hydrolase"/>
    <property type="match status" value="1"/>
</dbReference>
<dbReference type="InterPro" id="IPR000073">
    <property type="entry name" value="AB_hydrolase_1"/>
</dbReference>
<dbReference type="Proteomes" id="UP001165092">
    <property type="component" value="Unassembled WGS sequence"/>
</dbReference>
<dbReference type="GO" id="GO:0003824">
    <property type="term" value="F:catalytic activity"/>
    <property type="evidence" value="ECO:0007669"/>
    <property type="project" value="UniProtKB-ARBA"/>
</dbReference>
<dbReference type="InterPro" id="IPR029058">
    <property type="entry name" value="AB_hydrolase_fold"/>
</dbReference>
<dbReference type="SUPFAM" id="SSF53474">
    <property type="entry name" value="alpha/beta-Hydrolases"/>
    <property type="match status" value="1"/>
</dbReference>
<name>A0A9W6UI19_9ACTN</name>
<evidence type="ECO:0000313" key="3">
    <source>
        <dbReference type="Proteomes" id="UP001165092"/>
    </source>
</evidence>
<dbReference type="AlphaFoldDB" id="A0A9W6UI19"/>
<dbReference type="PANTHER" id="PTHR43433">
    <property type="entry name" value="HYDROLASE, ALPHA/BETA FOLD FAMILY PROTEIN"/>
    <property type="match status" value="1"/>
</dbReference>
<gene>
    <name evidence="2" type="primary">pcaD</name>
    <name evidence="2" type="ORF">Nans01_16180</name>
</gene>
<feature type="domain" description="AB hydrolase-1" evidence="1">
    <location>
        <begin position="17"/>
        <end position="241"/>
    </location>
</feature>
<evidence type="ECO:0000259" key="1">
    <source>
        <dbReference type="Pfam" id="PF00561"/>
    </source>
</evidence>